<reference evidence="2 3" key="1">
    <citation type="journal article" date="2023" name="BMC Biol.">
        <title>The compact genome of the sponge Oopsacas minuta (Hexactinellida) is lacking key metazoan core genes.</title>
        <authorList>
            <person name="Santini S."/>
            <person name="Schenkelaars Q."/>
            <person name="Jourda C."/>
            <person name="Duchesne M."/>
            <person name="Belahbib H."/>
            <person name="Rocher C."/>
            <person name="Selva M."/>
            <person name="Riesgo A."/>
            <person name="Vervoort M."/>
            <person name="Leys S.P."/>
            <person name="Kodjabachian L."/>
            <person name="Le Bivic A."/>
            <person name="Borchiellini C."/>
            <person name="Claverie J.M."/>
            <person name="Renard E."/>
        </authorList>
    </citation>
    <scope>NUCLEOTIDE SEQUENCE [LARGE SCALE GENOMIC DNA]</scope>
    <source>
        <strain evidence="2">SPO-2</strain>
    </source>
</reference>
<organism evidence="2 3">
    <name type="scientific">Oopsacas minuta</name>
    <dbReference type="NCBI Taxonomy" id="111878"/>
    <lineage>
        <taxon>Eukaryota</taxon>
        <taxon>Metazoa</taxon>
        <taxon>Porifera</taxon>
        <taxon>Hexactinellida</taxon>
        <taxon>Hexasterophora</taxon>
        <taxon>Lyssacinosida</taxon>
        <taxon>Leucopsacidae</taxon>
        <taxon>Oopsacas</taxon>
    </lineage>
</organism>
<gene>
    <name evidence="2" type="ORF">LOD99_11637</name>
</gene>
<dbReference type="EMBL" id="JAKMXF010000321">
    <property type="protein sequence ID" value="KAI6649270.1"/>
    <property type="molecule type" value="Genomic_DNA"/>
</dbReference>
<protein>
    <submittedName>
        <fullName evidence="2">Uncharacterized protein</fullName>
    </submittedName>
</protein>
<evidence type="ECO:0000313" key="2">
    <source>
        <dbReference type="EMBL" id="KAI6649270.1"/>
    </source>
</evidence>
<keyword evidence="3" id="KW-1185">Reference proteome</keyword>
<proteinExistence type="predicted"/>
<name>A0AAV7JLG0_9METZ</name>
<evidence type="ECO:0000256" key="1">
    <source>
        <dbReference type="SAM" id="MobiDB-lite"/>
    </source>
</evidence>
<accession>A0AAV7JLG0</accession>
<feature type="region of interest" description="Disordered" evidence="1">
    <location>
        <begin position="54"/>
        <end position="76"/>
    </location>
</feature>
<comment type="caution">
    <text evidence="2">The sequence shown here is derived from an EMBL/GenBank/DDBJ whole genome shotgun (WGS) entry which is preliminary data.</text>
</comment>
<sequence>MTQEDLRKTEIGNHFNTIRKLINDTVLAKRLKDLVRLWYRQEEQRKEAVRKPPVFANGDTKGATSHSNPVPIHPTSIQKHKNKMYTSFNNKIPSPQPPNTAFKISIPLSKILLHINNTQTSFNVSNNNSYKHTVHKIPQQTQPSSEIQQIPHTTAPIQTEHITEIVEETDLDLSNPLGATPPHKPEKFPYRTEDGVTMGDGRTYLWTDPVVIEETCLVIRPYASLCEWEDQLTLRLTH</sequence>
<dbReference type="Proteomes" id="UP001165289">
    <property type="component" value="Unassembled WGS sequence"/>
</dbReference>
<dbReference type="AlphaFoldDB" id="A0AAV7JLG0"/>
<evidence type="ECO:0000313" key="3">
    <source>
        <dbReference type="Proteomes" id="UP001165289"/>
    </source>
</evidence>